<comment type="caution">
    <text evidence="2">The sequence shown here is derived from an EMBL/GenBank/DDBJ whole genome shotgun (WGS) entry which is preliminary data.</text>
</comment>
<dbReference type="Proteomes" id="UP000235145">
    <property type="component" value="Unassembled WGS sequence"/>
</dbReference>
<evidence type="ECO:0000313" key="3">
    <source>
        <dbReference type="Proteomes" id="UP000235145"/>
    </source>
</evidence>
<organism evidence="2 3">
    <name type="scientific">Lactuca sativa</name>
    <name type="common">Garden lettuce</name>
    <dbReference type="NCBI Taxonomy" id="4236"/>
    <lineage>
        <taxon>Eukaryota</taxon>
        <taxon>Viridiplantae</taxon>
        <taxon>Streptophyta</taxon>
        <taxon>Embryophyta</taxon>
        <taxon>Tracheophyta</taxon>
        <taxon>Spermatophyta</taxon>
        <taxon>Magnoliopsida</taxon>
        <taxon>eudicotyledons</taxon>
        <taxon>Gunneridae</taxon>
        <taxon>Pentapetalae</taxon>
        <taxon>asterids</taxon>
        <taxon>campanulids</taxon>
        <taxon>Asterales</taxon>
        <taxon>Asteraceae</taxon>
        <taxon>Cichorioideae</taxon>
        <taxon>Cichorieae</taxon>
        <taxon>Lactucinae</taxon>
        <taxon>Lactuca</taxon>
    </lineage>
</organism>
<sequence length="234" mass="26943">MMLEKIRIFLMKMFYHKDQEVSKLRGNCGPNISLKVEEFGKDMRLWTTVPNGVDVFKTYSYNRYKVDLAAHIFTSNLWMLSDIPCVHGQVAINFIHKDPIQFFSSWFHKDKYVATHMENILPVRGSNMLPRIEFTNPLPHLVRRVPGRPKIKRVKHASKSQDAKYLSQRCYDGTPPASEYSVHDGAPPVSKSGSLANTPKKRTKMIARRGGKAKITGPRHKTPKKTHDKQPMRQ</sequence>
<evidence type="ECO:0008006" key="4">
    <source>
        <dbReference type="Google" id="ProtNLM"/>
    </source>
</evidence>
<dbReference type="EMBL" id="NBSK02000006">
    <property type="protein sequence ID" value="KAJ0201112.1"/>
    <property type="molecule type" value="Genomic_DNA"/>
</dbReference>
<proteinExistence type="predicted"/>
<evidence type="ECO:0000256" key="1">
    <source>
        <dbReference type="SAM" id="MobiDB-lite"/>
    </source>
</evidence>
<accession>A0A9R1V6H2</accession>
<dbReference type="PANTHER" id="PTHR31973:SF197">
    <property type="entry name" value="SWIM-TYPE DOMAIN-CONTAINING PROTEIN"/>
    <property type="match status" value="1"/>
</dbReference>
<dbReference type="InterPro" id="IPR036317">
    <property type="entry name" value="Cullin_homology_sf"/>
</dbReference>
<keyword evidence="3" id="KW-1185">Reference proteome</keyword>
<feature type="compositionally biased region" description="Basic residues" evidence="1">
    <location>
        <begin position="199"/>
        <end position="227"/>
    </location>
</feature>
<feature type="region of interest" description="Disordered" evidence="1">
    <location>
        <begin position="176"/>
        <end position="234"/>
    </location>
</feature>
<dbReference type="SUPFAM" id="SSF75632">
    <property type="entry name" value="Cullin homology domain"/>
    <property type="match status" value="1"/>
</dbReference>
<dbReference type="PANTHER" id="PTHR31973">
    <property type="entry name" value="POLYPROTEIN, PUTATIVE-RELATED"/>
    <property type="match status" value="1"/>
</dbReference>
<name>A0A9R1V6H2_LACSA</name>
<protein>
    <recommendedName>
        <fullName evidence="4">Zinc finger PMZ-type domain-containing protein</fullName>
    </recommendedName>
</protein>
<gene>
    <name evidence="2" type="ORF">LSAT_V11C600322240</name>
</gene>
<dbReference type="AlphaFoldDB" id="A0A9R1V6H2"/>
<reference evidence="2 3" key="1">
    <citation type="journal article" date="2017" name="Nat. Commun.">
        <title>Genome assembly with in vitro proximity ligation data and whole-genome triplication in lettuce.</title>
        <authorList>
            <person name="Reyes-Chin-Wo S."/>
            <person name="Wang Z."/>
            <person name="Yang X."/>
            <person name="Kozik A."/>
            <person name="Arikit S."/>
            <person name="Song C."/>
            <person name="Xia L."/>
            <person name="Froenicke L."/>
            <person name="Lavelle D.O."/>
            <person name="Truco M.J."/>
            <person name="Xia R."/>
            <person name="Zhu S."/>
            <person name="Xu C."/>
            <person name="Xu H."/>
            <person name="Xu X."/>
            <person name="Cox K."/>
            <person name="Korf I."/>
            <person name="Meyers B.C."/>
            <person name="Michelmore R.W."/>
        </authorList>
    </citation>
    <scope>NUCLEOTIDE SEQUENCE [LARGE SCALE GENOMIC DNA]</scope>
    <source>
        <strain evidence="3">cv. Salinas</strain>
        <tissue evidence="2">Seedlings</tissue>
    </source>
</reference>
<evidence type="ECO:0000313" key="2">
    <source>
        <dbReference type="EMBL" id="KAJ0201112.1"/>
    </source>
</evidence>